<evidence type="ECO:0000256" key="7">
    <source>
        <dbReference type="ARBA" id="ARBA00023237"/>
    </source>
</evidence>
<evidence type="ECO:0000256" key="1">
    <source>
        <dbReference type="ARBA" id="ARBA00004571"/>
    </source>
</evidence>
<dbReference type="InterPro" id="IPR000531">
    <property type="entry name" value="Beta-barrel_TonB"/>
</dbReference>
<keyword evidence="12" id="KW-0675">Receptor</keyword>
<dbReference type="SUPFAM" id="SSF56935">
    <property type="entry name" value="Porins"/>
    <property type="match status" value="1"/>
</dbReference>
<evidence type="ECO:0000256" key="4">
    <source>
        <dbReference type="ARBA" id="ARBA00022692"/>
    </source>
</evidence>
<accession>A0ABT3JCJ1</accession>
<dbReference type="PANTHER" id="PTHR30069">
    <property type="entry name" value="TONB-DEPENDENT OUTER MEMBRANE RECEPTOR"/>
    <property type="match status" value="1"/>
</dbReference>
<dbReference type="Gene3D" id="2.170.130.10">
    <property type="entry name" value="TonB-dependent receptor, plug domain"/>
    <property type="match status" value="1"/>
</dbReference>
<evidence type="ECO:0000256" key="9">
    <source>
        <dbReference type="RuleBase" id="RU003357"/>
    </source>
</evidence>
<keyword evidence="3 8" id="KW-1134">Transmembrane beta strand</keyword>
<dbReference type="Proteomes" id="UP001526246">
    <property type="component" value="Unassembled WGS sequence"/>
</dbReference>
<dbReference type="Pfam" id="PF00593">
    <property type="entry name" value="TonB_dep_Rec_b-barrel"/>
    <property type="match status" value="1"/>
</dbReference>
<comment type="caution">
    <text evidence="12">The sequence shown here is derived from an EMBL/GenBank/DDBJ whole genome shotgun (WGS) entry which is preliminary data.</text>
</comment>
<reference evidence="12 13" key="1">
    <citation type="submission" date="2022-10" db="EMBL/GenBank/DDBJ databases">
        <title>Sphingomonas sp.</title>
        <authorList>
            <person name="Jin C."/>
        </authorList>
    </citation>
    <scope>NUCLEOTIDE SEQUENCE [LARGE SCALE GENOMIC DNA]</scope>
    <source>
        <strain evidence="12 13">BN140010</strain>
    </source>
</reference>
<dbReference type="Gene3D" id="2.40.170.20">
    <property type="entry name" value="TonB-dependent receptor, beta-barrel domain"/>
    <property type="match status" value="1"/>
</dbReference>
<evidence type="ECO:0000313" key="12">
    <source>
        <dbReference type="EMBL" id="MCW3796639.1"/>
    </source>
</evidence>
<dbReference type="RefSeq" id="WP_264880503.1">
    <property type="nucleotide sequence ID" value="NZ_JAPDOB010000001.1"/>
</dbReference>
<evidence type="ECO:0000259" key="10">
    <source>
        <dbReference type="Pfam" id="PF00593"/>
    </source>
</evidence>
<evidence type="ECO:0000313" key="13">
    <source>
        <dbReference type="Proteomes" id="UP001526246"/>
    </source>
</evidence>
<dbReference type="InterPro" id="IPR012910">
    <property type="entry name" value="Plug_dom"/>
</dbReference>
<evidence type="ECO:0000256" key="6">
    <source>
        <dbReference type="ARBA" id="ARBA00023136"/>
    </source>
</evidence>
<dbReference type="InterPro" id="IPR039426">
    <property type="entry name" value="TonB-dep_rcpt-like"/>
</dbReference>
<dbReference type="InterPro" id="IPR037066">
    <property type="entry name" value="Plug_dom_sf"/>
</dbReference>
<evidence type="ECO:0000256" key="8">
    <source>
        <dbReference type="PROSITE-ProRule" id="PRU01360"/>
    </source>
</evidence>
<evidence type="ECO:0000259" key="11">
    <source>
        <dbReference type="Pfam" id="PF07715"/>
    </source>
</evidence>
<keyword evidence="13" id="KW-1185">Reference proteome</keyword>
<protein>
    <submittedName>
        <fullName evidence="12">TonB-dependent receptor</fullName>
    </submittedName>
</protein>
<dbReference type="EMBL" id="JAPDOB010000001">
    <property type="protein sequence ID" value="MCW3796639.1"/>
    <property type="molecule type" value="Genomic_DNA"/>
</dbReference>
<keyword evidence="5 9" id="KW-0798">TonB box</keyword>
<sequence>MSTALLVAALAAQPTPSEPAATIVADAAGGSTQATTAPSAQAQDVVVTGRRRRDDDVLGNVQVLGGSELAATVRPTIGETLASQPGVSATSNGPNASRPVLRGFTGDRIRILADGIGSLDVSTSSPDHAVAINPLTAQSIEVVHGPAALLFGSTAIGGVVNVIDNRIPRSIPDNGVGGVINLGYGTAANDRLASGVVNAALGRGFVAHADASWAKNDELRTGGYILARPLREQALASPDSEIRALADLKGNLPNSAGRSAEVAGGLAYVDGGLNIGVSATRRTSLYGVPIRYSLDPTIEAESPRIDVHQTRYDARAEVPLGGAFRQLRFRGGLSDYRHDELEEDGSVGSTFYAKGGEGRLDLEQADRGGFGGASGIQYLDKRERIRGEEKYLPDSRQRQAGLFTVQHYETGPIRLEGGIRYEKSRLTADADAVIGNPDVRRNFSTISASAGGSYRLGPNWRIGMDVARVARAPSIDELFANGPHGGTASFERGDPTLGVEKSIGGEASVRYTQGSTRFGLTAYASRFSNFIYQTPTGELLDDLPVYEFRQGKATYSGFELEGGAALGTLAGAELGVEGFADYVRATIRNFGPAPQIPPLRIQGALTAKRGKVDGRLEVEHDFAQRRSAPVETDTNGFTLVNAELNWRPLEQRPGLTLGLSANNLFDVEARRHSSLLKDYAPLAGRDFRFTARVEF</sequence>
<keyword evidence="4 8" id="KW-0812">Transmembrane</keyword>
<feature type="domain" description="TonB-dependent receptor-like beta-barrel" evidence="10">
    <location>
        <begin position="308"/>
        <end position="664"/>
    </location>
</feature>
<evidence type="ECO:0000256" key="3">
    <source>
        <dbReference type="ARBA" id="ARBA00022452"/>
    </source>
</evidence>
<keyword evidence="2 8" id="KW-0813">Transport</keyword>
<gene>
    <name evidence="12" type="ORF">OMW55_02285</name>
</gene>
<proteinExistence type="inferred from homology"/>
<dbReference type="Pfam" id="PF07715">
    <property type="entry name" value="Plug"/>
    <property type="match status" value="1"/>
</dbReference>
<keyword evidence="6 8" id="KW-0472">Membrane</keyword>
<comment type="similarity">
    <text evidence="8 9">Belongs to the TonB-dependent receptor family.</text>
</comment>
<dbReference type="PANTHER" id="PTHR30069:SF40">
    <property type="entry name" value="TONB-DEPENDENT RECEPTOR NMB0964-RELATED"/>
    <property type="match status" value="1"/>
</dbReference>
<evidence type="ECO:0000256" key="2">
    <source>
        <dbReference type="ARBA" id="ARBA00022448"/>
    </source>
</evidence>
<evidence type="ECO:0000256" key="5">
    <source>
        <dbReference type="ARBA" id="ARBA00023077"/>
    </source>
</evidence>
<feature type="domain" description="TonB-dependent receptor plug" evidence="11">
    <location>
        <begin position="55"/>
        <end position="159"/>
    </location>
</feature>
<name>A0ABT3JCJ1_9SPHN</name>
<dbReference type="PROSITE" id="PS52016">
    <property type="entry name" value="TONB_DEPENDENT_REC_3"/>
    <property type="match status" value="1"/>
</dbReference>
<keyword evidence="7 8" id="KW-0998">Cell outer membrane</keyword>
<dbReference type="InterPro" id="IPR036942">
    <property type="entry name" value="Beta-barrel_TonB_sf"/>
</dbReference>
<organism evidence="12 13">
    <name type="scientific">Sphingomonas arvum</name>
    <dbReference type="NCBI Taxonomy" id="2992113"/>
    <lineage>
        <taxon>Bacteria</taxon>
        <taxon>Pseudomonadati</taxon>
        <taxon>Pseudomonadota</taxon>
        <taxon>Alphaproteobacteria</taxon>
        <taxon>Sphingomonadales</taxon>
        <taxon>Sphingomonadaceae</taxon>
        <taxon>Sphingomonas</taxon>
    </lineage>
</organism>
<comment type="subcellular location">
    <subcellularLocation>
        <location evidence="1 8">Cell outer membrane</location>
        <topology evidence="1 8">Multi-pass membrane protein</topology>
    </subcellularLocation>
</comment>